<dbReference type="GO" id="GO:0008745">
    <property type="term" value="F:N-acetylmuramoyl-L-alanine amidase activity"/>
    <property type="evidence" value="ECO:0007669"/>
    <property type="project" value="InterPro"/>
</dbReference>
<evidence type="ECO:0000256" key="2">
    <source>
        <dbReference type="ARBA" id="ARBA00011245"/>
    </source>
</evidence>
<keyword evidence="3" id="KW-0399">Innate immunity</keyword>
<dbReference type="GO" id="GO:0008270">
    <property type="term" value="F:zinc ion binding"/>
    <property type="evidence" value="ECO:0007669"/>
    <property type="project" value="InterPro"/>
</dbReference>
<dbReference type="PANTHER" id="PTHR11022">
    <property type="entry name" value="PEPTIDOGLYCAN RECOGNITION PROTEIN"/>
    <property type="match status" value="1"/>
</dbReference>
<feature type="region of interest" description="Disordered" evidence="6">
    <location>
        <begin position="1"/>
        <end position="22"/>
    </location>
</feature>
<evidence type="ECO:0000256" key="1">
    <source>
        <dbReference type="ARBA" id="ARBA00007553"/>
    </source>
</evidence>
<keyword evidence="7" id="KW-0812">Transmembrane</keyword>
<dbReference type="Proteomes" id="UP000791440">
    <property type="component" value="Unassembled WGS sequence"/>
</dbReference>
<dbReference type="CDD" id="cd06583">
    <property type="entry name" value="PGRP"/>
    <property type="match status" value="1"/>
</dbReference>
<evidence type="ECO:0000313" key="11">
    <source>
        <dbReference type="Proteomes" id="UP000791440"/>
    </source>
</evidence>
<evidence type="ECO:0000256" key="3">
    <source>
        <dbReference type="ARBA" id="ARBA00022588"/>
    </source>
</evidence>
<evidence type="ECO:0000256" key="4">
    <source>
        <dbReference type="ARBA" id="ARBA00022859"/>
    </source>
</evidence>
<dbReference type="GO" id="GO:0009253">
    <property type="term" value="P:peptidoglycan catabolic process"/>
    <property type="evidence" value="ECO:0007669"/>
    <property type="project" value="InterPro"/>
</dbReference>
<comment type="similarity">
    <text evidence="1">Belongs to the N-acetylmuramoyl-L-alanine amidase 2 family.</text>
</comment>
<gene>
    <name evidence="10" type="ORF">O3G_MSEX012552</name>
</gene>
<dbReference type="SUPFAM" id="SSF55846">
    <property type="entry name" value="N-acetylmuramoyl-L-alanine amidase-like"/>
    <property type="match status" value="1"/>
</dbReference>
<dbReference type="InterPro" id="IPR006619">
    <property type="entry name" value="PGRP_domain_met/bac"/>
</dbReference>
<evidence type="ECO:0000256" key="5">
    <source>
        <dbReference type="ARBA" id="ARBA00069708"/>
    </source>
</evidence>
<dbReference type="Gene3D" id="3.40.80.10">
    <property type="entry name" value="Peptidoglycan recognition protein-like"/>
    <property type="match status" value="1"/>
</dbReference>
<dbReference type="SMART" id="SM00644">
    <property type="entry name" value="Ami_2"/>
    <property type="match status" value="1"/>
</dbReference>
<dbReference type="InterPro" id="IPR015510">
    <property type="entry name" value="PGRP"/>
</dbReference>
<evidence type="ECO:0000313" key="10">
    <source>
        <dbReference type="EMBL" id="KAG6461322.1"/>
    </source>
</evidence>
<evidence type="ECO:0000256" key="7">
    <source>
        <dbReference type="SAM" id="Phobius"/>
    </source>
</evidence>
<comment type="subunit">
    <text evidence="2">Monomer.</text>
</comment>
<reference evidence="10" key="2">
    <citation type="submission" date="2020-12" db="EMBL/GenBank/DDBJ databases">
        <authorList>
            <person name="Kanost M."/>
        </authorList>
    </citation>
    <scope>NUCLEOTIDE SEQUENCE</scope>
</reference>
<comment type="caution">
    <text evidence="10">The sequence shown here is derived from an EMBL/GenBank/DDBJ whole genome shotgun (WGS) entry which is preliminary data.</text>
</comment>
<keyword evidence="7" id="KW-1133">Transmembrane helix</keyword>
<feature type="domain" description="N-acetylmuramoyl-L-alanine amidase" evidence="8">
    <location>
        <begin position="212"/>
        <end position="347"/>
    </location>
</feature>
<reference evidence="10" key="1">
    <citation type="journal article" date="2016" name="Insect Biochem. Mol. Biol.">
        <title>Multifaceted biological insights from a draft genome sequence of the tobacco hornworm moth, Manduca sexta.</title>
        <authorList>
            <person name="Kanost M.R."/>
            <person name="Arrese E.L."/>
            <person name="Cao X."/>
            <person name="Chen Y.R."/>
            <person name="Chellapilla S."/>
            <person name="Goldsmith M.R."/>
            <person name="Grosse-Wilde E."/>
            <person name="Heckel D.G."/>
            <person name="Herndon N."/>
            <person name="Jiang H."/>
            <person name="Papanicolaou A."/>
            <person name="Qu J."/>
            <person name="Soulages J.L."/>
            <person name="Vogel H."/>
            <person name="Walters J."/>
            <person name="Waterhouse R.M."/>
            <person name="Ahn S.J."/>
            <person name="Almeida F.C."/>
            <person name="An C."/>
            <person name="Aqrawi P."/>
            <person name="Bretschneider A."/>
            <person name="Bryant W.B."/>
            <person name="Bucks S."/>
            <person name="Chao H."/>
            <person name="Chevignon G."/>
            <person name="Christen J.M."/>
            <person name="Clarke D.F."/>
            <person name="Dittmer N.T."/>
            <person name="Ferguson L.C.F."/>
            <person name="Garavelou S."/>
            <person name="Gordon K.H.J."/>
            <person name="Gunaratna R.T."/>
            <person name="Han Y."/>
            <person name="Hauser F."/>
            <person name="He Y."/>
            <person name="Heidel-Fischer H."/>
            <person name="Hirsh A."/>
            <person name="Hu Y."/>
            <person name="Jiang H."/>
            <person name="Kalra D."/>
            <person name="Klinner C."/>
            <person name="Konig C."/>
            <person name="Kovar C."/>
            <person name="Kroll A.R."/>
            <person name="Kuwar S.S."/>
            <person name="Lee S.L."/>
            <person name="Lehman R."/>
            <person name="Li K."/>
            <person name="Li Z."/>
            <person name="Liang H."/>
            <person name="Lovelace S."/>
            <person name="Lu Z."/>
            <person name="Mansfield J.H."/>
            <person name="McCulloch K.J."/>
            <person name="Mathew T."/>
            <person name="Morton B."/>
            <person name="Muzny D.M."/>
            <person name="Neunemann D."/>
            <person name="Ongeri F."/>
            <person name="Pauchet Y."/>
            <person name="Pu L.L."/>
            <person name="Pyrousis I."/>
            <person name="Rao X.J."/>
            <person name="Redding A."/>
            <person name="Roesel C."/>
            <person name="Sanchez-Gracia A."/>
            <person name="Schaack S."/>
            <person name="Shukla A."/>
            <person name="Tetreau G."/>
            <person name="Wang Y."/>
            <person name="Xiong G.H."/>
            <person name="Traut W."/>
            <person name="Walsh T.K."/>
            <person name="Worley K.C."/>
            <person name="Wu D."/>
            <person name="Wu W."/>
            <person name="Wu Y.Q."/>
            <person name="Zhang X."/>
            <person name="Zou Z."/>
            <person name="Zucker H."/>
            <person name="Briscoe A.D."/>
            <person name="Burmester T."/>
            <person name="Clem R.J."/>
            <person name="Feyereisen R."/>
            <person name="Grimmelikhuijzen C.J.P."/>
            <person name="Hamodrakas S.J."/>
            <person name="Hansson B.S."/>
            <person name="Huguet E."/>
            <person name="Jermiin L.S."/>
            <person name="Lan Q."/>
            <person name="Lehman H.K."/>
            <person name="Lorenzen M."/>
            <person name="Merzendorfer H."/>
            <person name="Michalopoulos I."/>
            <person name="Morton D.B."/>
            <person name="Muthukrishnan S."/>
            <person name="Oakeshott J.G."/>
            <person name="Palmer W."/>
            <person name="Park Y."/>
            <person name="Passarelli A.L."/>
            <person name="Rozas J."/>
            <person name="Schwartz L.M."/>
            <person name="Smith W."/>
            <person name="Southgate A."/>
            <person name="Vilcinskas A."/>
            <person name="Vogt R."/>
            <person name="Wang P."/>
            <person name="Werren J."/>
            <person name="Yu X.Q."/>
            <person name="Zhou J.J."/>
            <person name="Brown S.J."/>
            <person name="Scherer S.E."/>
            <person name="Richards S."/>
            <person name="Blissard G.W."/>
        </authorList>
    </citation>
    <scope>NUCLEOTIDE SEQUENCE</scope>
</reference>
<keyword evidence="7" id="KW-0472">Membrane</keyword>
<evidence type="ECO:0000256" key="6">
    <source>
        <dbReference type="SAM" id="MobiDB-lite"/>
    </source>
</evidence>
<dbReference type="FunFam" id="3.40.80.10:FF:000001">
    <property type="entry name" value="Peptidoglycan recognition protein 1"/>
    <property type="match status" value="1"/>
</dbReference>
<dbReference type="InterPro" id="IPR002502">
    <property type="entry name" value="Amidase_domain"/>
</dbReference>
<sequence length="374" mass="42067">MMLRNRKMALEESSNHSGDNLGIKVKGDLGDFQIIEEKSDSDGEEVFEDNRSRSMGCMSKLPPGFIHPSTSPKINSVIVKDSDNVQFGNNTHFHGPVTIKQVIRNSEFDNSAYLKTETEIVNPVSHKQDSSNDVSASRRFKFQAWHKITLSALCLAIIAGICAVLSIILSDSTRDDKTTTYFKDDETSDPLLIAQDHLRIVSRTDWLAQPVEKKLDDMKHPVPWVVITHTATEECSSQSECVLRVRLIQTFHIESKQWFDIGYNFLVGGDGSAYYGRGWDYVGAHTLGYNSVSIGIAFIGTFNTKRPPKKQLEACQKLINRGVKMGKLAKDYKLFAHRQLASTLSPGDMLYNIIKTWPHFAQNFTDPKEMVSKT</sequence>
<name>A0A921ZNI5_MANSE</name>
<dbReference type="InterPro" id="IPR036505">
    <property type="entry name" value="Amidase/PGRP_sf"/>
</dbReference>
<keyword evidence="4" id="KW-0391">Immunity</keyword>
<dbReference type="GO" id="GO:0045087">
    <property type="term" value="P:innate immune response"/>
    <property type="evidence" value="ECO:0007669"/>
    <property type="project" value="UniProtKB-KW"/>
</dbReference>
<dbReference type="PANTHER" id="PTHR11022:SF41">
    <property type="entry name" value="PEPTIDOGLYCAN-RECOGNITION PROTEIN LC-RELATED"/>
    <property type="match status" value="1"/>
</dbReference>
<accession>A0A921ZNI5</accession>
<feature type="transmembrane region" description="Helical" evidence="7">
    <location>
        <begin position="148"/>
        <end position="169"/>
    </location>
</feature>
<evidence type="ECO:0000259" key="8">
    <source>
        <dbReference type="SMART" id="SM00644"/>
    </source>
</evidence>
<proteinExistence type="inferred from homology"/>
<dbReference type="Pfam" id="PF01510">
    <property type="entry name" value="Amidase_2"/>
    <property type="match status" value="1"/>
</dbReference>
<feature type="domain" description="Peptidoglycan recognition protein family" evidence="9">
    <location>
        <begin position="198"/>
        <end position="341"/>
    </location>
</feature>
<dbReference type="AlphaFoldDB" id="A0A921ZNI5"/>
<organism evidence="10 11">
    <name type="scientific">Manduca sexta</name>
    <name type="common">Tobacco hawkmoth</name>
    <name type="synonym">Tobacco hornworm</name>
    <dbReference type="NCBI Taxonomy" id="7130"/>
    <lineage>
        <taxon>Eukaryota</taxon>
        <taxon>Metazoa</taxon>
        <taxon>Ecdysozoa</taxon>
        <taxon>Arthropoda</taxon>
        <taxon>Hexapoda</taxon>
        <taxon>Insecta</taxon>
        <taxon>Pterygota</taxon>
        <taxon>Neoptera</taxon>
        <taxon>Endopterygota</taxon>
        <taxon>Lepidoptera</taxon>
        <taxon>Glossata</taxon>
        <taxon>Ditrysia</taxon>
        <taxon>Bombycoidea</taxon>
        <taxon>Sphingidae</taxon>
        <taxon>Sphinginae</taxon>
        <taxon>Sphingini</taxon>
        <taxon>Manduca</taxon>
    </lineage>
</organism>
<keyword evidence="11" id="KW-1185">Reference proteome</keyword>
<dbReference type="EMBL" id="JH668736">
    <property type="protein sequence ID" value="KAG6461322.1"/>
    <property type="molecule type" value="Genomic_DNA"/>
</dbReference>
<evidence type="ECO:0000259" key="9">
    <source>
        <dbReference type="SMART" id="SM00701"/>
    </source>
</evidence>
<dbReference type="SMART" id="SM00701">
    <property type="entry name" value="PGRP"/>
    <property type="match status" value="1"/>
</dbReference>
<protein>
    <recommendedName>
        <fullName evidence="5">Peptidoglycan recognition protein</fullName>
    </recommendedName>
</protein>